<feature type="region of interest" description="Disordered" evidence="1">
    <location>
        <begin position="1"/>
        <end position="86"/>
    </location>
</feature>
<protein>
    <submittedName>
        <fullName evidence="2">Uncharacterized protein</fullName>
    </submittedName>
</protein>
<comment type="caution">
    <text evidence="2">The sequence shown here is derived from an EMBL/GenBank/DDBJ whole genome shotgun (WGS) entry which is preliminary data.</text>
</comment>
<dbReference type="Proteomes" id="UP000765509">
    <property type="component" value="Unassembled WGS sequence"/>
</dbReference>
<accession>A0A9Q3DEF3</accession>
<evidence type="ECO:0000313" key="3">
    <source>
        <dbReference type="Proteomes" id="UP000765509"/>
    </source>
</evidence>
<reference evidence="2" key="1">
    <citation type="submission" date="2021-03" db="EMBL/GenBank/DDBJ databases">
        <title>Draft genome sequence of rust myrtle Austropuccinia psidii MF-1, a brazilian biotype.</title>
        <authorList>
            <person name="Quecine M.C."/>
            <person name="Pachon D.M.R."/>
            <person name="Bonatelli M.L."/>
            <person name="Correr F.H."/>
            <person name="Franceschini L.M."/>
            <person name="Leite T.F."/>
            <person name="Margarido G.R.A."/>
            <person name="Almeida C.A."/>
            <person name="Ferrarezi J.A."/>
            <person name="Labate C.A."/>
        </authorList>
    </citation>
    <scope>NUCLEOTIDE SEQUENCE</scope>
    <source>
        <strain evidence="2">MF-1</strain>
    </source>
</reference>
<evidence type="ECO:0000313" key="2">
    <source>
        <dbReference type="EMBL" id="MBW0500512.1"/>
    </source>
</evidence>
<feature type="compositionally biased region" description="Polar residues" evidence="1">
    <location>
        <begin position="66"/>
        <end position="85"/>
    </location>
</feature>
<organism evidence="2 3">
    <name type="scientific">Austropuccinia psidii MF-1</name>
    <dbReference type="NCBI Taxonomy" id="1389203"/>
    <lineage>
        <taxon>Eukaryota</taxon>
        <taxon>Fungi</taxon>
        <taxon>Dikarya</taxon>
        <taxon>Basidiomycota</taxon>
        <taxon>Pucciniomycotina</taxon>
        <taxon>Pucciniomycetes</taxon>
        <taxon>Pucciniales</taxon>
        <taxon>Sphaerophragmiaceae</taxon>
        <taxon>Austropuccinia</taxon>
    </lineage>
</organism>
<dbReference type="AlphaFoldDB" id="A0A9Q3DEF3"/>
<feature type="compositionally biased region" description="Polar residues" evidence="1">
    <location>
        <begin position="1"/>
        <end position="13"/>
    </location>
</feature>
<dbReference type="EMBL" id="AVOT02015851">
    <property type="protein sequence ID" value="MBW0500512.1"/>
    <property type="molecule type" value="Genomic_DNA"/>
</dbReference>
<gene>
    <name evidence="2" type="ORF">O181_040227</name>
</gene>
<proteinExistence type="predicted"/>
<keyword evidence="3" id="KW-1185">Reference proteome</keyword>
<name>A0A9Q3DEF3_9BASI</name>
<sequence length="101" mass="11679">MSQRHTLQRSYGNHQRMESHQAVQTPGGEGNQGKRESSHYQSYRLTAEQDRAYSHSFSLPRRRPTHISSGFTPFRNQQISHQESPLFTIPGSLREKTRIQG</sequence>
<evidence type="ECO:0000256" key="1">
    <source>
        <dbReference type="SAM" id="MobiDB-lite"/>
    </source>
</evidence>